<name>A0ACB0YD86_MELEN</name>
<keyword evidence="2" id="KW-1185">Reference proteome</keyword>
<proteinExistence type="predicted"/>
<sequence length="49" mass="6028">MYIRFKMMKMRWLDVSEFFPIICLQKFNQIPAISKLKYKIFGGFLHKLK</sequence>
<reference evidence="1" key="1">
    <citation type="submission" date="2023-11" db="EMBL/GenBank/DDBJ databases">
        <authorList>
            <person name="Poullet M."/>
        </authorList>
    </citation>
    <scope>NUCLEOTIDE SEQUENCE</scope>
    <source>
        <strain evidence="1">E1834</strain>
    </source>
</reference>
<dbReference type="EMBL" id="CAVMJV010000010">
    <property type="protein sequence ID" value="CAK5041942.1"/>
    <property type="molecule type" value="Genomic_DNA"/>
</dbReference>
<evidence type="ECO:0000313" key="2">
    <source>
        <dbReference type="Proteomes" id="UP001497535"/>
    </source>
</evidence>
<gene>
    <name evidence="1" type="ORF">MENTE1834_LOCUS10680</name>
</gene>
<accession>A0ACB0YD86</accession>
<dbReference type="Proteomes" id="UP001497535">
    <property type="component" value="Unassembled WGS sequence"/>
</dbReference>
<protein>
    <submittedName>
        <fullName evidence="1">Uncharacterized protein</fullName>
    </submittedName>
</protein>
<organism evidence="1 2">
    <name type="scientific">Meloidogyne enterolobii</name>
    <name type="common">Root-knot nematode worm</name>
    <name type="synonym">Meloidogyne mayaguensis</name>
    <dbReference type="NCBI Taxonomy" id="390850"/>
    <lineage>
        <taxon>Eukaryota</taxon>
        <taxon>Metazoa</taxon>
        <taxon>Ecdysozoa</taxon>
        <taxon>Nematoda</taxon>
        <taxon>Chromadorea</taxon>
        <taxon>Rhabditida</taxon>
        <taxon>Tylenchina</taxon>
        <taxon>Tylenchomorpha</taxon>
        <taxon>Tylenchoidea</taxon>
        <taxon>Meloidogynidae</taxon>
        <taxon>Meloidogyninae</taxon>
        <taxon>Meloidogyne</taxon>
    </lineage>
</organism>
<comment type="caution">
    <text evidence="1">The sequence shown here is derived from an EMBL/GenBank/DDBJ whole genome shotgun (WGS) entry which is preliminary data.</text>
</comment>
<evidence type="ECO:0000313" key="1">
    <source>
        <dbReference type="EMBL" id="CAK5041942.1"/>
    </source>
</evidence>